<dbReference type="GO" id="GO:0045492">
    <property type="term" value="P:xylan biosynthetic process"/>
    <property type="evidence" value="ECO:0007669"/>
    <property type="project" value="InterPro"/>
</dbReference>
<dbReference type="PANTHER" id="PTHR31444">
    <property type="entry name" value="OS11G0490100 PROTEIN"/>
    <property type="match status" value="1"/>
</dbReference>
<evidence type="ECO:0000256" key="4">
    <source>
        <dbReference type="ARBA" id="ARBA00023136"/>
    </source>
</evidence>
<dbReference type="InterPro" id="IPR006514">
    <property type="entry name" value="IRX15/GXM/AGM"/>
</dbReference>
<feature type="transmembrane region" description="Helical" evidence="5">
    <location>
        <begin position="29"/>
        <end position="47"/>
    </location>
</feature>
<evidence type="ECO:0008006" key="8">
    <source>
        <dbReference type="Google" id="ProtNLM"/>
    </source>
</evidence>
<keyword evidence="7" id="KW-1185">Reference proteome</keyword>
<comment type="subcellular location">
    <subcellularLocation>
        <location evidence="1">Golgi apparatus membrane</location>
        <topology evidence="1">Single-pass membrane protein</topology>
    </subcellularLocation>
</comment>
<keyword evidence="4 5" id="KW-0472">Membrane</keyword>
<evidence type="ECO:0000256" key="5">
    <source>
        <dbReference type="SAM" id="Phobius"/>
    </source>
</evidence>
<feature type="non-terminal residue" evidence="6">
    <location>
        <position position="152"/>
    </location>
</feature>
<dbReference type="Pfam" id="PF21729">
    <property type="entry name" value="IRX15_IRX15L_GXM"/>
    <property type="match status" value="1"/>
</dbReference>
<gene>
    <name evidence="6" type="ORF">C2S53_012831</name>
</gene>
<dbReference type="Proteomes" id="UP001190926">
    <property type="component" value="Unassembled WGS sequence"/>
</dbReference>
<evidence type="ECO:0000313" key="6">
    <source>
        <dbReference type="EMBL" id="KAH6819870.1"/>
    </source>
</evidence>
<evidence type="ECO:0000256" key="3">
    <source>
        <dbReference type="ARBA" id="ARBA00022989"/>
    </source>
</evidence>
<protein>
    <recommendedName>
        <fullName evidence="8">Polysaccharide biosynthesis domain-containing protein</fullName>
    </recommendedName>
</protein>
<proteinExistence type="predicted"/>
<evidence type="ECO:0000256" key="1">
    <source>
        <dbReference type="ARBA" id="ARBA00004194"/>
    </source>
</evidence>
<dbReference type="GO" id="GO:0000139">
    <property type="term" value="C:Golgi membrane"/>
    <property type="evidence" value="ECO:0007669"/>
    <property type="project" value="UniProtKB-SubCell"/>
</dbReference>
<keyword evidence="3 5" id="KW-1133">Transmembrane helix</keyword>
<evidence type="ECO:0000313" key="7">
    <source>
        <dbReference type="Proteomes" id="UP001190926"/>
    </source>
</evidence>
<evidence type="ECO:0000256" key="2">
    <source>
        <dbReference type="ARBA" id="ARBA00022692"/>
    </source>
</evidence>
<keyword evidence="2 5" id="KW-0812">Transmembrane</keyword>
<comment type="caution">
    <text evidence="6">The sequence shown here is derived from an EMBL/GenBank/DDBJ whole genome shotgun (WGS) entry which is preliminary data.</text>
</comment>
<organism evidence="6 7">
    <name type="scientific">Perilla frutescens var. hirtella</name>
    <name type="common">Perilla citriodora</name>
    <name type="synonym">Perilla setoyensis</name>
    <dbReference type="NCBI Taxonomy" id="608512"/>
    <lineage>
        <taxon>Eukaryota</taxon>
        <taxon>Viridiplantae</taxon>
        <taxon>Streptophyta</taxon>
        <taxon>Embryophyta</taxon>
        <taxon>Tracheophyta</taxon>
        <taxon>Spermatophyta</taxon>
        <taxon>Magnoliopsida</taxon>
        <taxon>eudicotyledons</taxon>
        <taxon>Gunneridae</taxon>
        <taxon>Pentapetalae</taxon>
        <taxon>asterids</taxon>
        <taxon>lamiids</taxon>
        <taxon>Lamiales</taxon>
        <taxon>Lamiaceae</taxon>
        <taxon>Nepetoideae</taxon>
        <taxon>Elsholtzieae</taxon>
        <taxon>Perilla</taxon>
    </lineage>
</organism>
<reference evidence="6 7" key="1">
    <citation type="journal article" date="2021" name="Nat. Commun.">
        <title>Incipient diploidization of the medicinal plant Perilla within 10,000 years.</title>
        <authorList>
            <person name="Zhang Y."/>
            <person name="Shen Q."/>
            <person name="Leng L."/>
            <person name="Zhang D."/>
            <person name="Chen S."/>
            <person name="Shi Y."/>
            <person name="Ning Z."/>
            <person name="Chen S."/>
        </authorList>
    </citation>
    <scope>NUCLEOTIDE SEQUENCE [LARGE SCALE GENOMIC DNA]</scope>
    <source>
        <strain evidence="7">cv. PC099</strain>
    </source>
</reference>
<sequence length="152" mass="16614">MKTGAKFIVLYYKPAGGGGVAQTSPSHRAWVAMSVLFFIFTFPFTFFTTRDTASAARIAASATVKSKSHLPKHIFDAILHYASLNASSAGPMSPEELNTIAAVLRHCASPCNFLVFGLSHETLLWNFLNPKGRTVFVGDSTYMVAKLEEKHQ</sequence>
<dbReference type="AlphaFoldDB" id="A0AAD4IRD3"/>
<accession>A0AAD4IRD3</accession>
<name>A0AAD4IRD3_PERFH</name>
<dbReference type="EMBL" id="SDAM02006145">
    <property type="protein sequence ID" value="KAH6819870.1"/>
    <property type="molecule type" value="Genomic_DNA"/>
</dbReference>